<feature type="region of interest" description="Disordered" evidence="1">
    <location>
        <begin position="317"/>
        <end position="353"/>
    </location>
</feature>
<feature type="region of interest" description="Disordered" evidence="1">
    <location>
        <begin position="75"/>
        <end position="173"/>
    </location>
</feature>
<name>A0ABX6W7L6_STRMQ</name>
<evidence type="ECO:0000256" key="2">
    <source>
        <dbReference type="SAM" id="Phobius"/>
    </source>
</evidence>
<sequence>MSNCEDNLSAIGLVMYVQTHGHPAPPPRRPSTCVSPTRDTYGPREVFMKLRRALVAAAATAAIAPAALLAAPAAFAEEPPSESPSPSASETVTPSPEDPSASPTPTETAPTDEPTRTTPAPSTSATQAPTPGDPSDTPSGTPTETATPTAGPTEEPGDGECADDGDYNEDPELSTTLVGLPSKVVAGSGFHGFKVQVKNDSDRAYQRVDFGVFAGTVHESAPDGTGKYLTLQFKDPESGAWKAISTDENDPGSGYIGYTDVRPHETLTVDLRLSVAKSAPEGFGYAISVGVYADDEGNCVYSTGEYYEFDVLKAGSEPGKVPPADPKPQGGKKPLPHKPEGDTEINPQGSLAETGSSSALPMIAVIGGVAMAAGGGAVFVVRRRRATAV</sequence>
<feature type="region of interest" description="Disordered" evidence="1">
    <location>
        <begin position="19"/>
        <end position="38"/>
    </location>
</feature>
<feature type="transmembrane region" description="Helical" evidence="2">
    <location>
        <begin position="53"/>
        <end position="75"/>
    </location>
</feature>
<protein>
    <submittedName>
        <fullName evidence="3">LPXTG cell wall anchor domain-containing protein</fullName>
    </submittedName>
</protein>
<dbReference type="Proteomes" id="UP000663421">
    <property type="component" value="Chromosome"/>
</dbReference>
<feature type="compositionally biased region" description="Acidic residues" evidence="1">
    <location>
        <begin position="155"/>
        <end position="172"/>
    </location>
</feature>
<dbReference type="EMBL" id="CP065050">
    <property type="protein sequence ID" value="QPI57008.1"/>
    <property type="molecule type" value="Genomic_DNA"/>
</dbReference>
<dbReference type="NCBIfam" id="NF041528">
    <property type="entry name" value="strep_LAETG"/>
    <property type="match status" value="1"/>
</dbReference>
<keyword evidence="2" id="KW-0472">Membrane</keyword>
<gene>
    <name evidence="3" type="ORF">I1A49_20650</name>
</gene>
<evidence type="ECO:0000313" key="4">
    <source>
        <dbReference type="Proteomes" id="UP000663421"/>
    </source>
</evidence>
<keyword evidence="2" id="KW-0812">Transmembrane</keyword>
<accession>A0ABX6W7L6</accession>
<evidence type="ECO:0000256" key="1">
    <source>
        <dbReference type="SAM" id="MobiDB-lite"/>
    </source>
</evidence>
<keyword evidence="4" id="KW-1185">Reference proteome</keyword>
<proteinExistence type="predicted"/>
<feature type="compositionally biased region" description="Low complexity" evidence="1">
    <location>
        <begin position="75"/>
        <end position="154"/>
    </location>
</feature>
<dbReference type="NCBIfam" id="TIGR01167">
    <property type="entry name" value="LPXTG_anchor"/>
    <property type="match status" value="1"/>
</dbReference>
<keyword evidence="2" id="KW-1133">Transmembrane helix</keyword>
<feature type="transmembrane region" description="Helical" evidence="2">
    <location>
        <begin position="359"/>
        <end position="381"/>
    </location>
</feature>
<reference evidence="3 4" key="1">
    <citation type="submission" date="2020-11" db="EMBL/GenBank/DDBJ databases">
        <title>Complete genome sequence unveiled secondary metabolic potentials in Streptomyces solisilvae HNM0141.</title>
        <authorList>
            <person name="Huang X."/>
        </authorList>
    </citation>
    <scope>NUCLEOTIDE SEQUENCE [LARGE SCALE GENOMIC DNA]</scope>
    <source>
        <strain evidence="3 4">HNM0141</strain>
    </source>
</reference>
<organism evidence="3 4">
    <name type="scientific">Streptomyces malaysiensis</name>
    <dbReference type="NCBI Taxonomy" id="92644"/>
    <lineage>
        <taxon>Bacteria</taxon>
        <taxon>Bacillati</taxon>
        <taxon>Actinomycetota</taxon>
        <taxon>Actinomycetes</taxon>
        <taxon>Kitasatosporales</taxon>
        <taxon>Streptomycetaceae</taxon>
        <taxon>Streptomyces</taxon>
        <taxon>Streptomyces violaceusniger group</taxon>
    </lineage>
</organism>
<evidence type="ECO:0000313" key="3">
    <source>
        <dbReference type="EMBL" id="QPI57008.1"/>
    </source>
</evidence>